<evidence type="ECO:0000313" key="3">
    <source>
        <dbReference type="EMBL" id="TCO14144.1"/>
    </source>
</evidence>
<keyword evidence="4" id="KW-1185">Reference proteome</keyword>
<keyword evidence="2" id="KW-0472">Membrane</keyword>
<accession>A0A4R2GUJ8</accession>
<feature type="region of interest" description="Disordered" evidence="1">
    <location>
        <begin position="147"/>
        <end position="186"/>
    </location>
</feature>
<evidence type="ECO:0000313" key="4">
    <source>
        <dbReference type="Proteomes" id="UP000294881"/>
    </source>
</evidence>
<comment type="caution">
    <text evidence="3">The sequence shown here is derived from an EMBL/GenBank/DDBJ whole genome shotgun (WGS) entry which is preliminary data.</text>
</comment>
<feature type="transmembrane region" description="Helical" evidence="2">
    <location>
        <begin position="6"/>
        <end position="27"/>
    </location>
</feature>
<protein>
    <submittedName>
        <fullName evidence="3">Uncharacterized protein</fullName>
    </submittedName>
</protein>
<keyword evidence="2" id="KW-1133">Transmembrane helix</keyword>
<evidence type="ECO:0000256" key="2">
    <source>
        <dbReference type="SAM" id="Phobius"/>
    </source>
</evidence>
<feature type="compositionally biased region" description="Polar residues" evidence="1">
    <location>
        <begin position="170"/>
        <end position="180"/>
    </location>
</feature>
<evidence type="ECO:0000256" key="1">
    <source>
        <dbReference type="SAM" id="MobiDB-lite"/>
    </source>
</evidence>
<sequence length="212" mass="22761">MNRAGVIILSTLGAATGLAGIGLLGYAGRRYWQASRRPRERYYPMLETRDPYDFLNLLNHHFPLYPGNNIEQAQASGETGMLPLASPGVPSAPLLQHVRRPADPEGAPPGDLLAELSPATQASVHAPTEDAMSPTPEISAPAAEDLLSIRPPPSGFAAKGRPPIPKPRTIFNQGSPQSSMPRAAESAQYGRVVHHSDLTDEILSEDRLCIAF</sequence>
<proteinExistence type="predicted"/>
<name>A0A4R2GUJ8_9HYPH</name>
<organism evidence="3 4">
    <name type="scientific">Camelimonas lactis</name>
    <dbReference type="NCBI Taxonomy" id="659006"/>
    <lineage>
        <taxon>Bacteria</taxon>
        <taxon>Pseudomonadati</taxon>
        <taxon>Pseudomonadota</taxon>
        <taxon>Alphaproteobacteria</taxon>
        <taxon>Hyphomicrobiales</taxon>
        <taxon>Chelatococcaceae</taxon>
        <taxon>Camelimonas</taxon>
    </lineage>
</organism>
<gene>
    <name evidence="3" type="ORF">EV666_10496</name>
</gene>
<reference evidence="3 4" key="1">
    <citation type="submission" date="2019-03" db="EMBL/GenBank/DDBJ databases">
        <title>Genomic Encyclopedia of Type Strains, Phase IV (KMG-IV): sequencing the most valuable type-strain genomes for metagenomic binning, comparative biology and taxonomic classification.</title>
        <authorList>
            <person name="Goeker M."/>
        </authorList>
    </citation>
    <scope>NUCLEOTIDE SEQUENCE [LARGE SCALE GENOMIC DNA]</scope>
    <source>
        <strain evidence="3 4">DSM 22958</strain>
    </source>
</reference>
<dbReference type="EMBL" id="SLWL01000004">
    <property type="protein sequence ID" value="TCO14144.1"/>
    <property type="molecule type" value="Genomic_DNA"/>
</dbReference>
<dbReference type="AlphaFoldDB" id="A0A4R2GUJ8"/>
<dbReference type="Proteomes" id="UP000294881">
    <property type="component" value="Unassembled WGS sequence"/>
</dbReference>
<keyword evidence="2" id="KW-0812">Transmembrane</keyword>